<evidence type="ECO:0000313" key="4">
    <source>
        <dbReference type="Proteomes" id="UP000192923"/>
    </source>
</evidence>
<accession>A0A1Y6CWT1</accession>
<name>A0A1Y6CWT1_9GAMM</name>
<dbReference type="GO" id="GO:0018773">
    <property type="term" value="F:acetylpyruvate hydrolase activity"/>
    <property type="evidence" value="ECO:0007669"/>
    <property type="project" value="TreeGrafter"/>
</dbReference>
<dbReference type="PANTHER" id="PTHR11820:SF7">
    <property type="entry name" value="ACYLPYRUVASE FAHD1, MITOCHONDRIAL"/>
    <property type="match status" value="1"/>
</dbReference>
<dbReference type="STRING" id="1760988.SAMN02949497_2464"/>
<dbReference type="OrthoDB" id="9805307at2"/>
<protein>
    <submittedName>
        <fullName evidence="3">2-keto-4-pentenoate hydratase/2-oxohepta-3-ene-1,7-dioic acid hydratase (Catechol pathway)</fullName>
    </submittedName>
</protein>
<dbReference type="RefSeq" id="WP_085213074.1">
    <property type="nucleotide sequence ID" value="NZ_FXAM01000001.1"/>
</dbReference>
<sequence length="229" mass="24106">MSAFQAPPPITVHLQGTGAVPVGTVFGIGRNYAAHARELGNEPPPEPVVFLKAATSLLEDGGVVVLPPDSRDVQHELEIVILLGRGGRHVPVESAQDWIAGYGLGIDITARDWQRKAQAEGNPWAIAKGCDGFGPLSPFLPAAQVADPARLAFELRVNGLLRQAGNTGDMLFSCGEIVAYLSRHFSLRAGDLIFTGTPEGVSRLQPGDTLEARLLGHGLALQARVAAAA</sequence>
<dbReference type="Gene3D" id="3.90.850.10">
    <property type="entry name" value="Fumarylacetoacetase-like, C-terminal domain"/>
    <property type="match status" value="1"/>
</dbReference>
<reference evidence="3 4" key="1">
    <citation type="submission" date="2016-12" db="EMBL/GenBank/DDBJ databases">
        <authorList>
            <person name="Song W.-J."/>
            <person name="Kurnit D.M."/>
        </authorList>
    </citation>
    <scope>NUCLEOTIDE SEQUENCE [LARGE SCALE GENOMIC DNA]</scope>
    <source>
        <strain evidence="3 4">175</strain>
    </source>
</reference>
<evidence type="ECO:0000256" key="1">
    <source>
        <dbReference type="ARBA" id="ARBA00022723"/>
    </source>
</evidence>
<gene>
    <name evidence="3" type="ORF">SAMN02949497_2464</name>
</gene>
<dbReference type="InterPro" id="IPR036663">
    <property type="entry name" value="Fumarylacetoacetase_C_sf"/>
</dbReference>
<dbReference type="EMBL" id="FXAM01000001">
    <property type="protein sequence ID" value="SMF95118.1"/>
    <property type="molecule type" value="Genomic_DNA"/>
</dbReference>
<dbReference type="GO" id="GO:0046872">
    <property type="term" value="F:metal ion binding"/>
    <property type="evidence" value="ECO:0007669"/>
    <property type="project" value="UniProtKB-KW"/>
</dbReference>
<feature type="domain" description="Fumarylacetoacetase-like C-terminal" evidence="2">
    <location>
        <begin position="24"/>
        <end position="218"/>
    </location>
</feature>
<keyword evidence="1" id="KW-0479">Metal-binding</keyword>
<dbReference type="InterPro" id="IPR011234">
    <property type="entry name" value="Fumarylacetoacetase-like_C"/>
</dbReference>
<dbReference type="Pfam" id="PF01557">
    <property type="entry name" value="FAA_hydrolase"/>
    <property type="match status" value="1"/>
</dbReference>
<dbReference type="Proteomes" id="UP000192923">
    <property type="component" value="Unassembled WGS sequence"/>
</dbReference>
<evidence type="ECO:0000313" key="3">
    <source>
        <dbReference type="EMBL" id="SMF95118.1"/>
    </source>
</evidence>
<evidence type="ECO:0000259" key="2">
    <source>
        <dbReference type="Pfam" id="PF01557"/>
    </source>
</evidence>
<dbReference type="PANTHER" id="PTHR11820">
    <property type="entry name" value="ACYLPYRUVASE"/>
    <property type="match status" value="1"/>
</dbReference>
<dbReference type="SUPFAM" id="SSF56529">
    <property type="entry name" value="FAH"/>
    <property type="match status" value="1"/>
</dbReference>
<organism evidence="3 4">
    <name type="scientific">Methylomagnum ishizawai</name>
    <dbReference type="NCBI Taxonomy" id="1760988"/>
    <lineage>
        <taxon>Bacteria</taxon>
        <taxon>Pseudomonadati</taxon>
        <taxon>Pseudomonadota</taxon>
        <taxon>Gammaproteobacteria</taxon>
        <taxon>Methylococcales</taxon>
        <taxon>Methylococcaceae</taxon>
        <taxon>Methylomagnum</taxon>
    </lineage>
</organism>
<keyword evidence="4" id="KW-1185">Reference proteome</keyword>
<proteinExistence type="predicted"/>
<dbReference type="AlphaFoldDB" id="A0A1Y6CWT1"/>